<keyword evidence="2" id="KW-0812">Transmembrane</keyword>
<feature type="compositionally biased region" description="Gly residues" evidence="1">
    <location>
        <begin position="166"/>
        <end position="184"/>
    </location>
</feature>
<keyword evidence="2" id="KW-1133">Transmembrane helix</keyword>
<organism evidence="3 4">
    <name type="scientific">Corynascus novoguineensis</name>
    <dbReference type="NCBI Taxonomy" id="1126955"/>
    <lineage>
        <taxon>Eukaryota</taxon>
        <taxon>Fungi</taxon>
        <taxon>Dikarya</taxon>
        <taxon>Ascomycota</taxon>
        <taxon>Pezizomycotina</taxon>
        <taxon>Sordariomycetes</taxon>
        <taxon>Sordariomycetidae</taxon>
        <taxon>Sordariales</taxon>
        <taxon>Chaetomiaceae</taxon>
        <taxon>Corynascus</taxon>
    </lineage>
</organism>
<proteinExistence type="predicted"/>
<name>A0AAN7CNG1_9PEZI</name>
<feature type="transmembrane region" description="Helical" evidence="2">
    <location>
        <begin position="233"/>
        <end position="254"/>
    </location>
</feature>
<reference evidence="3" key="1">
    <citation type="journal article" date="2023" name="Mol. Phylogenet. Evol.">
        <title>Genome-scale phylogeny and comparative genomics of the fungal order Sordariales.</title>
        <authorList>
            <person name="Hensen N."/>
            <person name="Bonometti L."/>
            <person name="Westerberg I."/>
            <person name="Brannstrom I.O."/>
            <person name="Guillou S."/>
            <person name="Cros-Aarteil S."/>
            <person name="Calhoun S."/>
            <person name="Haridas S."/>
            <person name="Kuo A."/>
            <person name="Mondo S."/>
            <person name="Pangilinan J."/>
            <person name="Riley R."/>
            <person name="LaButti K."/>
            <person name="Andreopoulos B."/>
            <person name="Lipzen A."/>
            <person name="Chen C."/>
            <person name="Yan M."/>
            <person name="Daum C."/>
            <person name="Ng V."/>
            <person name="Clum A."/>
            <person name="Steindorff A."/>
            <person name="Ohm R.A."/>
            <person name="Martin F."/>
            <person name="Silar P."/>
            <person name="Natvig D.O."/>
            <person name="Lalanne C."/>
            <person name="Gautier V."/>
            <person name="Ament-Velasquez S.L."/>
            <person name="Kruys A."/>
            <person name="Hutchinson M.I."/>
            <person name="Powell A.J."/>
            <person name="Barry K."/>
            <person name="Miller A.N."/>
            <person name="Grigoriev I.V."/>
            <person name="Debuchy R."/>
            <person name="Gladieux P."/>
            <person name="Hiltunen Thoren M."/>
            <person name="Johannesson H."/>
        </authorList>
    </citation>
    <scope>NUCLEOTIDE SEQUENCE</scope>
    <source>
        <strain evidence="3">CBS 359.72</strain>
    </source>
</reference>
<dbReference type="AlphaFoldDB" id="A0AAN7CNG1"/>
<comment type="caution">
    <text evidence="3">The sequence shown here is derived from an EMBL/GenBank/DDBJ whole genome shotgun (WGS) entry which is preliminary data.</text>
</comment>
<reference evidence="3" key="2">
    <citation type="submission" date="2023-05" db="EMBL/GenBank/DDBJ databases">
        <authorList>
            <consortium name="Lawrence Berkeley National Laboratory"/>
            <person name="Steindorff A."/>
            <person name="Hensen N."/>
            <person name="Bonometti L."/>
            <person name="Westerberg I."/>
            <person name="Brannstrom I.O."/>
            <person name="Guillou S."/>
            <person name="Cros-Aarteil S."/>
            <person name="Calhoun S."/>
            <person name="Haridas S."/>
            <person name="Kuo A."/>
            <person name="Mondo S."/>
            <person name="Pangilinan J."/>
            <person name="Riley R."/>
            <person name="Labutti K."/>
            <person name="Andreopoulos B."/>
            <person name="Lipzen A."/>
            <person name="Chen C."/>
            <person name="Yanf M."/>
            <person name="Daum C."/>
            <person name="Ng V."/>
            <person name="Clum A."/>
            <person name="Ohm R."/>
            <person name="Martin F."/>
            <person name="Silar P."/>
            <person name="Natvig D."/>
            <person name="Lalanne C."/>
            <person name="Gautier V."/>
            <person name="Ament-Velasquez S.L."/>
            <person name="Kruys A."/>
            <person name="Hutchinson M.I."/>
            <person name="Powell A.J."/>
            <person name="Barry K."/>
            <person name="Miller A.N."/>
            <person name="Grigoriev I.V."/>
            <person name="Debuchy R."/>
            <person name="Gladieux P."/>
            <person name="Thoren M.H."/>
            <person name="Johannesson H."/>
        </authorList>
    </citation>
    <scope>NUCLEOTIDE SEQUENCE</scope>
    <source>
        <strain evidence="3">CBS 359.72</strain>
    </source>
</reference>
<dbReference type="Proteomes" id="UP001303647">
    <property type="component" value="Unassembled WGS sequence"/>
</dbReference>
<accession>A0AAN7CNG1</accession>
<feature type="region of interest" description="Disordered" evidence="1">
    <location>
        <begin position="301"/>
        <end position="321"/>
    </location>
</feature>
<evidence type="ECO:0000256" key="1">
    <source>
        <dbReference type="SAM" id="MobiDB-lite"/>
    </source>
</evidence>
<feature type="region of interest" description="Disordered" evidence="1">
    <location>
        <begin position="154"/>
        <end position="190"/>
    </location>
</feature>
<feature type="compositionally biased region" description="Polar residues" evidence="1">
    <location>
        <begin position="67"/>
        <end position="83"/>
    </location>
</feature>
<feature type="compositionally biased region" description="Low complexity" evidence="1">
    <location>
        <begin position="36"/>
        <end position="61"/>
    </location>
</feature>
<sequence>MTSPPSPGGQNTSGFASPPPAPRRAPRPGTSQPGPSHSHSNSVDSNHSNGSMASSSTAPSTQPLNPPQRQNTGFSKFSPGQNKVDQRDKGTSGAGAGGGYSGSGDKSGAARTPYMNMLLSLDRIPRMHNILVTFFMWILLVGFVIIPGSFTSDKRKQDGATVELPLGGGGGGGGGANGGSGGGSSSSSSKKLSLTPANTAALVIGFVCVLTGAFGSAWLALRWRRNYVWLLNKLYLPLILTALAGLLATITSVYTQQAGDWGPQAIVTAVVEAVILGLSIILFFVYNYWLLQRVRSEHEEDDNKWSRKEKKRRRRNERKERRRGGLLARFRRARNKPPIGAGGVV</sequence>
<feature type="transmembrane region" description="Helical" evidence="2">
    <location>
        <begin position="130"/>
        <end position="150"/>
    </location>
</feature>
<feature type="transmembrane region" description="Helical" evidence="2">
    <location>
        <begin position="200"/>
        <end position="221"/>
    </location>
</feature>
<gene>
    <name evidence="3" type="ORF">C7999DRAFT_17743</name>
</gene>
<feature type="compositionally biased region" description="Basic residues" evidence="1">
    <location>
        <begin position="307"/>
        <end position="321"/>
    </location>
</feature>
<keyword evidence="4" id="KW-1185">Reference proteome</keyword>
<evidence type="ECO:0000313" key="3">
    <source>
        <dbReference type="EMBL" id="KAK4243953.1"/>
    </source>
</evidence>
<evidence type="ECO:0000313" key="4">
    <source>
        <dbReference type="Proteomes" id="UP001303647"/>
    </source>
</evidence>
<protein>
    <submittedName>
        <fullName evidence="3">Uncharacterized protein</fullName>
    </submittedName>
</protein>
<keyword evidence="2" id="KW-0472">Membrane</keyword>
<feature type="region of interest" description="Disordered" evidence="1">
    <location>
        <begin position="1"/>
        <end position="109"/>
    </location>
</feature>
<feature type="compositionally biased region" description="Gly residues" evidence="1">
    <location>
        <begin position="92"/>
        <end position="102"/>
    </location>
</feature>
<evidence type="ECO:0000256" key="2">
    <source>
        <dbReference type="SAM" id="Phobius"/>
    </source>
</evidence>
<feature type="transmembrane region" description="Helical" evidence="2">
    <location>
        <begin position="266"/>
        <end position="289"/>
    </location>
</feature>
<dbReference type="EMBL" id="MU857768">
    <property type="protein sequence ID" value="KAK4243953.1"/>
    <property type="molecule type" value="Genomic_DNA"/>
</dbReference>